<keyword evidence="1" id="KW-0863">Zinc-finger</keyword>
<evidence type="ECO:0000256" key="1">
    <source>
        <dbReference type="PROSITE-ProRule" id="PRU00047"/>
    </source>
</evidence>
<dbReference type="InterPro" id="IPR036875">
    <property type="entry name" value="Znf_CCHC_sf"/>
</dbReference>
<dbReference type="Gene3D" id="4.10.60.10">
    <property type="entry name" value="Zinc finger, CCHC-type"/>
    <property type="match status" value="1"/>
</dbReference>
<dbReference type="GO" id="GO:0003676">
    <property type="term" value="F:nucleic acid binding"/>
    <property type="evidence" value="ECO:0007669"/>
    <property type="project" value="InterPro"/>
</dbReference>
<dbReference type="EMBL" id="CACSLK010027833">
    <property type="protein sequence ID" value="CAA0831727.1"/>
    <property type="molecule type" value="Genomic_DNA"/>
</dbReference>
<keyword evidence="1" id="KW-0862">Zinc</keyword>
<gene>
    <name evidence="4" type="ORF">SHERM_27043</name>
</gene>
<dbReference type="OrthoDB" id="3863715at2759"/>
<evidence type="ECO:0000256" key="2">
    <source>
        <dbReference type="SAM" id="MobiDB-lite"/>
    </source>
</evidence>
<feature type="non-terminal residue" evidence="4">
    <location>
        <position position="1"/>
    </location>
</feature>
<reference evidence="4" key="1">
    <citation type="submission" date="2019-12" db="EMBL/GenBank/DDBJ databases">
        <authorList>
            <person name="Scholes J."/>
        </authorList>
    </citation>
    <scope>NUCLEOTIDE SEQUENCE</scope>
</reference>
<feature type="region of interest" description="Disordered" evidence="2">
    <location>
        <begin position="1"/>
        <end position="49"/>
    </location>
</feature>
<keyword evidence="5" id="KW-1185">Reference proteome</keyword>
<dbReference type="AlphaFoldDB" id="A0A9N7NKP3"/>
<sequence length="221" mass="25185">RSMIKAMNTLGEGLDTTKASVHEEREHEREEDDFDQRSQVSRHRDRLEPEKPRITLSTFTGNNPHAWLNRVVQYFELNETEGRDRVRYAAILMEKPTCGGSGLLAYTASHTMERFRARVTHTMAATLSYQQVQMVPPVTAVAPSSSLGKKKSDSHRDNRKGKRSGNDRRGERPAAQGQNLKCPKCGRYHPGDCRFTQRVCFNCMKPGHFFSNCPEPPRQLP</sequence>
<proteinExistence type="predicted"/>
<dbReference type="PROSITE" id="PS50158">
    <property type="entry name" value="ZF_CCHC"/>
    <property type="match status" value="1"/>
</dbReference>
<evidence type="ECO:0000313" key="4">
    <source>
        <dbReference type="EMBL" id="CAA0831727.1"/>
    </source>
</evidence>
<protein>
    <recommendedName>
        <fullName evidence="3">CCHC-type domain-containing protein</fullName>
    </recommendedName>
</protein>
<name>A0A9N7NKP3_STRHE</name>
<feature type="domain" description="CCHC-type" evidence="3">
    <location>
        <begin position="200"/>
        <end position="215"/>
    </location>
</feature>
<dbReference type="SUPFAM" id="SSF57756">
    <property type="entry name" value="Retrovirus zinc finger-like domains"/>
    <property type="match status" value="1"/>
</dbReference>
<dbReference type="Proteomes" id="UP001153555">
    <property type="component" value="Unassembled WGS sequence"/>
</dbReference>
<feature type="non-terminal residue" evidence="4">
    <location>
        <position position="221"/>
    </location>
</feature>
<dbReference type="GO" id="GO:0008270">
    <property type="term" value="F:zinc ion binding"/>
    <property type="evidence" value="ECO:0007669"/>
    <property type="project" value="UniProtKB-KW"/>
</dbReference>
<keyword evidence="1" id="KW-0479">Metal-binding</keyword>
<accession>A0A9N7NKP3</accession>
<dbReference type="InterPro" id="IPR001878">
    <property type="entry name" value="Znf_CCHC"/>
</dbReference>
<organism evidence="4 5">
    <name type="scientific">Striga hermonthica</name>
    <name type="common">Purple witchweed</name>
    <name type="synonym">Buchnera hermonthica</name>
    <dbReference type="NCBI Taxonomy" id="68872"/>
    <lineage>
        <taxon>Eukaryota</taxon>
        <taxon>Viridiplantae</taxon>
        <taxon>Streptophyta</taxon>
        <taxon>Embryophyta</taxon>
        <taxon>Tracheophyta</taxon>
        <taxon>Spermatophyta</taxon>
        <taxon>Magnoliopsida</taxon>
        <taxon>eudicotyledons</taxon>
        <taxon>Gunneridae</taxon>
        <taxon>Pentapetalae</taxon>
        <taxon>asterids</taxon>
        <taxon>lamiids</taxon>
        <taxon>Lamiales</taxon>
        <taxon>Orobanchaceae</taxon>
        <taxon>Buchnereae</taxon>
        <taxon>Striga</taxon>
    </lineage>
</organism>
<dbReference type="SMART" id="SM00343">
    <property type="entry name" value="ZnF_C2HC"/>
    <property type="match status" value="1"/>
</dbReference>
<comment type="caution">
    <text evidence="4">The sequence shown here is derived from an EMBL/GenBank/DDBJ whole genome shotgun (WGS) entry which is preliminary data.</text>
</comment>
<evidence type="ECO:0000259" key="3">
    <source>
        <dbReference type="PROSITE" id="PS50158"/>
    </source>
</evidence>
<evidence type="ECO:0000313" key="5">
    <source>
        <dbReference type="Proteomes" id="UP001153555"/>
    </source>
</evidence>
<feature type="region of interest" description="Disordered" evidence="2">
    <location>
        <begin position="140"/>
        <end position="181"/>
    </location>
</feature>